<dbReference type="Gene3D" id="3.40.50.720">
    <property type="entry name" value="NAD(P)-binding Rossmann-like Domain"/>
    <property type="match status" value="1"/>
</dbReference>
<gene>
    <name evidence="2" type="ORF">BJY24_005578</name>
</gene>
<keyword evidence="3" id="KW-1185">Reference proteome</keyword>
<name>A0A7W9UKN5_9NOCA</name>
<dbReference type="AlphaFoldDB" id="A0A7W9UKN5"/>
<evidence type="ECO:0000259" key="1">
    <source>
        <dbReference type="Pfam" id="PF03435"/>
    </source>
</evidence>
<dbReference type="PANTHER" id="PTHR43781">
    <property type="entry name" value="SACCHAROPINE DEHYDROGENASE"/>
    <property type="match status" value="1"/>
</dbReference>
<dbReference type="InterPro" id="IPR005097">
    <property type="entry name" value="Sacchrp_dh_NADP-bd"/>
</dbReference>
<proteinExistence type="predicted"/>
<dbReference type="SUPFAM" id="SSF51735">
    <property type="entry name" value="NAD(P)-binding Rossmann-fold domains"/>
    <property type="match status" value="1"/>
</dbReference>
<evidence type="ECO:0000313" key="2">
    <source>
        <dbReference type="EMBL" id="MBB5916666.1"/>
    </source>
</evidence>
<sequence>MVIAVYGANGYQAKLVLNELARRAIEVRLIGRDRQRLDAAAAAAGMTDADRRVAEVADHAALTAAFAGTDAVINCAGPFTLSGAAVVRAAIDAGTGYVDTAGEQLYVQRVFDTFSQEAERARVTVVPATNDGCLPGDLLAHLIAERSGPLAEITVTHLITGGGGPSRGSLRSALATLDAMTRGGLTYDDGTWHTGIPARHATITLPDGEAAAVAALPLCEVVTIPRHIRVEHVESLVEAALKDRLAMPVTAELIDSLPEGPTDHDRAGQRFTYLYDALDRHGNHIRGIVRGTDTYGTTAVIAAEAATRLAAHDTAPGVLTAAQAFDPADFLRTLSDHDLHWTITEPATAG</sequence>
<comment type="caution">
    <text evidence="2">The sequence shown here is derived from an EMBL/GenBank/DDBJ whole genome shotgun (WGS) entry which is preliminary data.</text>
</comment>
<dbReference type="RefSeq" id="WP_040754178.1">
    <property type="nucleotide sequence ID" value="NZ_JACHIT010000002.1"/>
</dbReference>
<reference evidence="2 3" key="1">
    <citation type="submission" date="2020-08" db="EMBL/GenBank/DDBJ databases">
        <title>Sequencing the genomes of 1000 actinobacteria strains.</title>
        <authorList>
            <person name="Klenk H.-P."/>
        </authorList>
    </citation>
    <scope>NUCLEOTIDE SEQUENCE [LARGE SCALE GENOMIC DNA]</scope>
    <source>
        <strain evidence="2 3">DSM 43582</strain>
    </source>
</reference>
<organism evidence="2 3">
    <name type="scientific">Nocardia transvalensis</name>
    <dbReference type="NCBI Taxonomy" id="37333"/>
    <lineage>
        <taxon>Bacteria</taxon>
        <taxon>Bacillati</taxon>
        <taxon>Actinomycetota</taxon>
        <taxon>Actinomycetes</taxon>
        <taxon>Mycobacteriales</taxon>
        <taxon>Nocardiaceae</taxon>
        <taxon>Nocardia</taxon>
    </lineage>
</organism>
<dbReference type="InterPro" id="IPR036291">
    <property type="entry name" value="NAD(P)-bd_dom_sf"/>
</dbReference>
<dbReference type="PANTHER" id="PTHR43781:SF1">
    <property type="entry name" value="SACCHAROPINE DEHYDROGENASE"/>
    <property type="match status" value="1"/>
</dbReference>
<dbReference type="EMBL" id="JACHIT010000002">
    <property type="protein sequence ID" value="MBB5916666.1"/>
    <property type="molecule type" value="Genomic_DNA"/>
</dbReference>
<evidence type="ECO:0000313" key="3">
    <source>
        <dbReference type="Proteomes" id="UP000540412"/>
    </source>
</evidence>
<protein>
    <submittedName>
        <fullName evidence="2">Short subunit dehydrogenase-like uncharacterized protein</fullName>
    </submittedName>
</protein>
<accession>A0A7W9UKN5</accession>
<dbReference type="Pfam" id="PF03435">
    <property type="entry name" value="Sacchrp_dh_NADP"/>
    <property type="match status" value="1"/>
</dbReference>
<feature type="domain" description="Saccharopine dehydrogenase NADP binding" evidence="1">
    <location>
        <begin position="3"/>
        <end position="126"/>
    </location>
</feature>
<dbReference type="Proteomes" id="UP000540412">
    <property type="component" value="Unassembled WGS sequence"/>
</dbReference>